<evidence type="ECO:0000256" key="5">
    <source>
        <dbReference type="SAM" id="MobiDB-lite"/>
    </source>
</evidence>
<feature type="transmembrane region" description="Helical" evidence="6">
    <location>
        <begin position="136"/>
        <end position="154"/>
    </location>
</feature>
<evidence type="ECO:0000256" key="6">
    <source>
        <dbReference type="SAM" id="Phobius"/>
    </source>
</evidence>
<evidence type="ECO:0000313" key="9">
    <source>
        <dbReference type="Proteomes" id="UP000664521"/>
    </source>
</evidence>
<dbReference type="OrthoDB" id="3936150at2759"/>
<evidence type="ECO:0000313" key="8">
    <source>
        <dbReference type="EMBL" id="CAF9917930.1"/>
    </source>
</evidence>
<name>A0A8H3IJM7_9LECA</name>
<feature type="transmembrane region" description="Helical" evidence="6">
    <location>
        <begin position="166"/>
        <end position="187"/>
    </location>
</feature>
<dbReference type="EMBL" id="CAJPDS010000020">
    <property type="protein sequence ID" value="CAF9917930.1"/>
    <property type="molecule type" value="Genomic_DNA"/>
</dbReference>
<dbReference type="AlphaFoldDB" id="A0A8H3IJM7"/>
<dbReference type="PROSITE" id="PS50850">
    <property type="entry name" value="MFS"/>
    <property type="match status" value="1"/>
</dbReference>
<keyword evidence="3 6" id="KW-1133">Transmembrane helix</keyword>
<feature type="transmembrane region" description="Helical" evidence="6">
    <location>
        <begin position="445"/>
        <end position="467"/>
    </location>
</feature>
<feature type="region of interest" description="Disordered" evidence="5">
    <location>
        <begin position="1"/>
        <end position="35"/>
    </location>
</feature>
<feature type="transmembrane region" description="Helical" evidence="6">
    <location>
        <begin position="296"/>
        <end position="315"/>
    </location>
</feature>
<dbReference type="InterPro" id="IPR036259">
    <property type="entry name" value="MFS_trans_sf"/>
</dbReference>
<dbReference type="Proteomes" id="UP000664521">
    <property type="component" value="Unassembled WGS sequence"/>
</dbReference>
<keyword evidence="9" id="KW-1185">Reference proteome</keyword>
<sequence>MERADATSPTPTVNGDEANFRKYLGDGGNESAKDLEKVMSHVEERKAPEDKRVSKDLDDPMNWPLGRRVYHTTVPAFLALCVTFGSSVYSPGISEVAEKFNVSLTVSLLGLSLYVLGLAFGPMIAAPLSETRGRLAVYRMSIPLAAAFTLGAGLSQNMASLAVCRFFAGFFGSPCLAVGAGTIADIWPPVNRALATSVYLLAPFLGPALGPAVGGFAAQNKGWRWTQWPILMVLGACGLYSLGMKETYMKIILQKRMTARNGAPPPRTGPSGLTALKFLLTVTLVRPVYMLFAEPIVCFLSVYIGFNFAVLFGFFDAFPIVFGEVYHFDLGLTGLSFLGIGVGCLLAAVNVLLIDRLVYRKEYEKSLKQGKAGVVAPEHRLYAAMLGSLGPPVGLFWFAWTSRSDVHWISPILASIPFGWGNLMVFDEQGAEVLTGNTVYHQLGIAWATSLLGFISLALMPVPWIFFKFGPRIRQKSHYDTIKV</sequence>
<feature type="transmembrane region" description="Helical" evidence="6">
    <location>
        <begin position="102"/>
        <end position="124"/>
    </location>
</feature>
<dbReference type="Gene3D" id="1.20.1250.20">
    <property type="entry name" value="MFS general substrate transporter like domains"/>
    <property type="match status" value="1"/>
</dbReference>
<evidence type="ECO:0000256" key="3">
    <source>
        <dbReference type="ARBA" id="ARBA00022989"/>
    </source>
</evidence>
<organism evidence="8 9">
    <name type="scientific">Heterodermia speciosa</name>
    <dbReference type="NCBI Taxonomy" id="116794"/>
    <lineage>
        <taxon>Eukaryota</taxon>
        <taxon>Fungi</taxon>
        <taxon>Dikarya</taxon>
        <taxon>Ascomycota</taxon>
        <taxon>Pezizomycotina</taxon>
        <taxon>Lecanoromycetes</taxon>
        <taxon>OSLEUM clade</taxon>
        <taxon>Lecanoromycetidae</taxon>
        <taxon>Caliciales</taxon>
        <taxon>Physciaceae</taxon>
        <taxon>Heterodermia</taxon>
    </lineage>
</organism>
<feature type="domain" description="Major facilitator superfamily (MFS) profile" evidence="7">
    <location>
        <begin position="71"/>
        <end position="484"/>
    </location>
</feature>
<gene>
    <name evidence="8" type="ORF">HETSPECPRED_003627</name>
</gene>
<reference evidence="8" key="1">
    <citation type="submission" date="2021-03" db="EMBL/GenBank/DDBJ databases">
        <authorList>
            <person name="Tagirdzhanova G."/>
        </authorList>
    </citation>
    <scope>NUCLEOTIDE SEQUENCE</scope>
</reference>
<dbReference type="SUPFAM" id="SSF103473">
    <property type="entry name" value="MFS general substrate transporter"/>
    <property type="match status" value="1"/>
</dbReference>
<dbReference type="Pfam" id="PF07690">
    <property type="entry name" value="MFS_1"/>
    <property type="match status" value="1"/>
</dbReference>
<feature type="transmembrane region" description="Helical" evidence="6">
    <location>
        <begin position="69"/>
        <end position="90"/>
    </location>
</feature>
<keyword evidence="2 6" id="KW-0812">Transmembrane</keyword>
<dbReference type="PANTHER" id="PTHR23502">
    <property type="entry name" value="MAJOR FACILITATOR SUPERFAMILY"/>
    <property type="match status" value="1"/>
</dbReference>
<protein>
    <recommendedName>
        <fullName evidence="7">Major facilitator superfamily (MFS) profile domain-containing protein</fullName>
    </recommendedName>
</protein>
<proteinExistence type="predicted"/>
<evidence type="ECO:0000256" key="1">
    <source>
        <dbReference type="ARBA" id="ARBA00004141"/>
    </source>
</evidence>
<dbReference type="GO" id="GO:0015606">
    <property type="term" value="F:spermidine transmembrane transporter activity"/>
    <property type="evidence" value="ECO:0007669"/>
    <property type="project" value="TreeGrafter"/>
</dbReference>
<feature type="transmembrane region" description="Helical" evidence="6">
    <location>
        <begin position="380"/>
        <end position="400"/>
    </location>
</feature>
<accession>A0A8H3IJM7</accession>
<comment type="subcellular location">
    <subcellularLocation>
        <location evidence="1">Membrane</location>
        <topology evidence="1">Multi-pass membrane protein</topology>
    </subcellularLocation>
</comment>
<evidence type="ECO:0000259" key="7">
    <source>
        <dbReference type="PROSITE" id="PS50850"/>
    </source>
</evidence>
<dbReference type="InterPro" id="IPR011701">
    <property type="entry name" value="MFS"/>
</dbReference>
<feature type="transmembrane region" description="Helical" evidence="6">
    <location>
        <begin position="225"/>
        <end position="243"/>
    </location>
</feature>
<comment type="caution">
    <text evidence="8">The sequence shown here is derived from an EMBL/GenBank/DDBJ whole genome shotgun (WGS) entry which is preliminary data.</text>
</comment>
<dbReference type="InterPro" id="IPR020846">
    <property type="entry name" value="MFS_dom"/>
</dbReference>
<dbReference type="GO" id="GO:0000297">
    <property type="term" value="F:spermine transmembrane transporter activity"/>
    <property type="evidence" value="ECO:0007669"/>
    <property type="project" value="TreeGrafter"/>
</dbReference>
<keyword evidence="4 6" id="KW-0472">Membrane</keyword>
<dbReference type="CDD" id="cd17323">
    <property type="entry name" value="MFS_Tpo1_MDR_like"/>
    <property type="match status" value="1"/>
</dbReference>
<evidence type="ECO:0000256" key="2">
    <source>
        <dbReference type="ARBA" id="ARBA00022692"/>
    </source>
</evidence>
<feature type="transmembrane region" description="Helical" evidence="6">
    <location>
        <begin position="335"/>
        <end position="359"/>
    </location>
</feature>
<dbReference type="GO" id="GO:0005886">
    <property type="term" value="C:plasma membrane"/>
    <property type="evidence" value="ECO:0007669"/>
    <property type="project" value="TreeGrafter"/>
</dbReference>
<dbReference type="PANTHER" id="PTHR23502:SF182">
    <property type="entry name" value="POLYAMINE TRANSPORTER, PUTATIVE-RELATED"/>
    <property type="match status" value="1"/>
</dbReference>
<feature type="transmembrane region" description="Helical" evidence="6">
    <location>
        <begin position="199"/>
        <end position="219"/>
    </location>
</feature>
<evidence type="ECO:0000256" key="4">
    <source>
        <dbReference type="ARBA" id="ARBA00023136"/>
    </source>
</evidence>